<dbReference type="AlphaFoldDB" id="A0A1Z5JWG2"/>
<feature type="compositionally biased region" description="Basic and acidic residues" evidence="1">
    <location>
        <begin position="204"/>
        <end position="216"/>
    </location>
</feature>
<dbReference type="InParanoid" id="A0A1Z5JWG2"/>
<feature type="region of interest" description="Disordered" evidence="1">
    <location>
        <begin position="701"/>
        <end position="760"/>
    </location>
</feature>
<sequence>MVSLPKIKMRKQASEVSRKRSGLFRVRKTASTSEERSTLLDNTKETSYRKPSTPATTGSLSPDAFQRVDHTSTPLPDVQVAKHRSDYSRGDNSTVISDLTNPKLGQQAPNEELPSMTRIRTQQSSQSQTSTIPEPAIVTPTTTTTPINKEPIETKEEPIPDEDGYLMRVYHMMEQSCMGWTTSDRKVNFAPEWGVPPSKDDDDSTHPGDYKPRSTADDASQASSRAEVLLRKARSAREEKKKADQEKRYKDIVMSLKDGNLPTVDETKVRVPQMDGTYQFLHTADLVGGDEEATTVSKYSTNELLGAQHMPEDNSNMFRNSREWLTMLGLKENHSDDTTTIQTEPADTDKKVRLATTETVKPQWKEVYDPESRRVYYYHRVTRETTWKRPPEDQLVKKVSRAGTLTERDIREIIDRTLPHTYDDAVLSQRDRIAKMLTAMAPPNAITVEELLMEFAGREDDLIHQLRSVNESKPFDEPVQRPEKENNEDVQGAVPIQGHSRSAKTVSSAYSLSTKSRLSEMTQQIRNTRNRGAFEKIYEDASNHGGMPKVPSTIPVPRRRDLKVEEYSSDRRKAETFESRRAVPRRMLHQQRKLEGTYSSDDEDVYLEKDMESVDMNDSASEYSTSLYDTRRKDLEDAIANRDWDLAAALSEGMRSIPSQNIPRRNTRTSNEQSELDRLISQRDWDGVSDYIARLRATGKTESENAKSNGVHGLQRKGKSSDYAYGYQSKNVPHSNSDDEGSSNVRSENRSRYGKNQFAC</sequence>
<dbReference type="PROSITE" id="PS50020">
    <property type="entry name" value="WW_DOMAIN_2"/>
    <property type="match status" value="1"/>
</dbReference>
<dbReference type="InterPro" id="IPR036020">
    <property type="entry name" value="WW_dom_sf"/>
</dbReference>
<dbReference type="SMART" id="SM00456">
    <property type="entry name" value="WW"/>
    <property type="match status" value="1"/>
</dbReference>
<keyword evidence="4" id="KW-1185">Reference proteome</keyword>
<feature type="region of interest" description="Disordered" evidence="1">
    <location>
        <begin position="1"/>
        <end position="113"/>
    </location>
</feature>
<organism evidence="3 4">
    <name type="scientific">Fistulifera solaris</name>
    <name type="common">Oleaginous diatom</name>
    <dbReference type="NCBI Taxonomy" id="1519565"/>
    <lineage>
        <taxon>Eukaryota</taxon>
        <taxon>Sar</taxon>
        <taxon>Stramenopiles</taxon>
        <taxon>Ochrophyta</taxon>
        <taxon>Bacillariophyta</taxon>
        <taxon>Bacillariophyceae</taxon>
        <taxon>Bacillariophycidae</taxon>
        <taxon>Naviculales</taxon>
        <taxon>Naviculaceae</taxon>
        <taxon>Fistulifera</taxon>
    </lineage>
</organism>
<evidence type="ECO:0000313" key="4">
    <source>
        <dbReference type="Proteomes" id="UP000198406"/>
    </source>
</evidence>
<dbReference type="CDD" id="cd00201">
    <property type="entry name" value="WW"/>
    <property type="match status" value="1"/>
</dbReference>
<dbReference type="InterPro" id="IPR001202">
    <property type="entry name" value="WW_dom"/>
</dbReference>
<feature type="compositionally biased region" description="Polar residues" evidence="1">
    <location>
        <begin position="657"/>
        <end position="673"/>
    </location>
</feature>
<accession>A0A1Z5JWG2</accession>
<feature type="compositionally biased region" description="Basic and acidic residues" evidence="1">
    <location>
        <begin position="235"/>
        <end position="246"/>
    </location>
</feature>
<evidence type="ECO:0000256" key="1">
    <source>
        <dbReference type="SAM" id="MobiDB-lite"/>
    </source>
</evidence>
<feature type="domain" description="WW" evidence="2">
    <location>
        <begin position="358"/>
        <end position="392"/>
    </location>
</feature>
<dbReference type="Pfam" id="PF00397">
    <property type="entry name" value="WW"/>
    <property type="match status" value="1"/>
</dbReference>
<feature type="compositionally biased region" description="Polar residues" evidence="1">
    <location>
        <begin position="499"/>
        <end position="522"/>
    </location>
</feature>
<gene>
    <name evidence="3" type="ORF">FisN_25Hh141</name>
</gene>
<proteinExistence type="predicted"/>
<comment type="caution">
    <text evidence="3">The sequence shown here is derived from an EMBL/GenBank/DDBJ whole genome shotgun (WGS) entry which is preliminary data.</text>
</comment>
<feature type="compositionally biased region" description="Basic residues" evidence="1">
    <location>
        <begin position="19"/>
        <end position="28"/>
    </location>
</feature>
<dbReference type="Gene3D" id="2.20.70.10">
    <property type="match status" value="1"/>
</dbReference>
<evidence type="ECO:0000313" key="3">
    <source>
        <dbReference type="EMBL" id="GAX18158.1"/>
    </source>
</evidence>
<feature type="region of interest" description="Disordered" evidence="1">
    <location>
        <begin position="191"/>
        <end position="246"/>
    </location>
</feature>
<dbReference type="Proteomes" id="UP000198406">
    <property type="component" value="Unassembled WGS sequence"/>
</dbReference>
<dbReference type="EMBL" id="BDSP01000124">
    <property type="protein sequence ID" value="GAX18158.1"/>
    <property type="molecule type" value="Genomic_DNA"/>
</dbReference>
<dbReference type="OrthoDB" id="49674at2759"/>
<name>A0A1Z5JWG2_FISSO</name>
<evidence type="ECO:0000259" key="2">
    <source>
        <dbReference type="PROSITE" id="PS50020"/>
    </source>
</evidence>
<feature type="compositionally biased region" description="Basic and acidic residues" evidence="1">
    <location>
        <begin position="473"/>
        <end position="487"/>
    </location>
</feature>
<dbReference type="SUPFAM" id="SSF51045">
    <property type="entry name" value="WW domain"/>
    <property type="match status" value="1"/>
</dbReference>
<feature type="compositionally biased region" description="Polar residues" evidence="1">
    <location>
        <begin position="90"/>
        <end position="109"/>
    </location>
</feature>
<feature type="compositionally biased region" description="Basic and acidic residues" evidence="1">
    <location>
        <begin position="33"/>
        <end position="48"/>
    </location>
</feature>
<reference evidence="3 4" key="1">
    <citation type="journal article" date="2015" name="Plant Cell">
        <title>Oil accumulation by the oleaginous diatom Fistulifera solaris as revealed by the genome and transcriptome.</title>
        <authorList>
            <person name="Tanaka T."/>
            <person name="Maeda Y."/>
            <person name="Veluchamy A."/>
            <person name="Tanaka M."/>
            <person name="Abida H."/>
            <person name="Marechal E."/>
            <person name="Bowler C."/>
            <person name="Muto M."/>
            <person name="Sunaga Y."/>
            <person name="Tanaka M."/>
            <person name="Yoshino T."/>
            <person name="Taniguchi T."/>
            <person name="Fukuda Y."/>
            <person name="Nemoto M."/>
            <person name="Matsumoto M."/>
            <person name="Wong P.S."/>
            <person name="Aburatani S."/>
            <person name="Fujibuchi W."/>
        </authorList>
    </citation>
    <scope>NUCLEOTIDE SEQUENCE [LARGE SCALE GENOMIC DNA]</scope>
    <source>
        <strain evidence="3 4">JPCC DA0580</strain>
    </source>
</reference>
<feature type="region of interest" description="Disordered" evidence="1">
    <location>
        <begin position="469"/>
        <end position="522"/>
    </location>
</feature>
<dbReference type="PROSITE" id="PS01159">
    <property type="entry name" value="WW_DOMAIN_1"/>
    <property type="match status" value="1"/>
</dbReference>
<feature type="compositionally biased region" description="Polar residues" evidence="1">
    <location>
        <begin position="49"/>
        <end position="60"/>
    </location>
</feature>
<feature type="region of interest" description="Disordered" evidence="1">
    <location>
        <begin position="655"/>
        <end position="677"/>
    </location>
</feature>
<protein>
    <recommendedName>
        <fullName evidence="2">WW domain-containing protein</fullName>
    </recommendedName>
</protein>